<keyword evidence="4 8" id="KW-0694">RNA-binding</keyword>
<evidence type="ECO:0000256" key="4">
    <source>
        <dbReference type="ARBA" id="ARBA00022884"/>
    </source>
</evidence>
<dbReference type="Gene3D" id="1.10.455.10">
    <property type="entry name" value="Ribosomal protein S7 domain"/>
    <property type="match status" value="1"/>
</dbReference>
<dbReference type="STRING" id="36087.A0A077ZI90"/>
<evidence type="ECO:0000256" key="7">
    <source>
        <dbReference type="RuleBase" id="RU003619"/>
    </source>
</evidence>
<comment type="similarity">
    <text evidence="2 7">Belongs to the universal ribosomal protein uS7 family.</text>
</comment>
<keyword evidence="6 7" id="KW-0687">Ribonucleoprotein</keyword>
<reference evidence="10" key="1">
    <citation type="submission" date="2014-01" db="EMBL/GenBank/DDBJ databases">
        <authorList>
            <person name="Aslett M."/>
        </authorList>
    </citation>
    <scope>NUCLEOTIDE SEQUENCE</scope>
</reference>
<dbReference type="InterPro" id="IPR006032">
    <property type="entry name" value="Ribosomal_uS12"/>
</dbReference>
<dbReference type="InterPro" id="IPR005717">
    <property type="entry name" value="Ribosomal_uS7_bac/org-type"/>
</dbReference>
<dbReference type="PROSITE" id="PS00055">
    <property type="entry name" value="RIBOSOMAL_S12"/>
    <property type="match status" value="1"/>
</dbReference>
<comment type="similarity">
    <text evidence="1">Belongs to the universal ribosomal protein uS12 family.</text>
</comment>
<name>A0A077ZI90_TRITR</name>
<dbReference type="Pfam" id="PF00177">
    <property type="entry name" value="Ribosomal_S7"/>
    <property type="match status" value="1"/>
</dbReference>
<evidence type="ECO:0000313" key="11">
    <source>
        <dbReference type="Proteomes" id="UP000030665"/>
    </source>
</evidence>
<feature type="domain" description="Small ribosomal subunit protein uS7" evidence="9">
    <location>
        <begin position="84"/>
        <end position="230"/>
    </location>
</feature>
<dbReference type="GO" id="GO:0015935">
    <property type="term" value="C:small ribosomal subunit"/>
    <property type="evidence" value="ECO:0007669"/>
    <property type="project" value="InterPro"/>
</dbReference>
<dbReference type="FunFam" id="1.10.455.10:FF:000001">
    <property type="entry name" value="30S ribosomal protein S7"/>
    <property type="match status" value="1"/>
</dbReference>
<dbReference type="PRINTS" id="PR01034">
    <property type="entry name" value="RIBOSOMALS12"/>
</dbReference>
<sequence>MTPKKPNSALRKYARVRLSNLIEVTAYIPGIGHNLQEHSVVLLRGGRVKDLPGVRYHIVRGALDTAGVNDHKTYFRKEELRMTRKGTIAKRDVLPDPMYNSKLVTRLINRVMVDGKRGTASNIVYNAFSTIKESIGNDPLEVFEQAMENIMPVLEVKARRVGGSNYQVPVEVRPERRTTLGLRWVVNFARLRGEHTMEERLAKEIMDAANNTGASVKKREDTHKMAEANRAFAHYRW</sequence>
<evidence type="ECO:0000256" key="3">
    <source>
        <dbReference type="ARBA" id="ARBA00022730"/>
    </source>
</evidence>
<dbReference type="InterPro" id="IPR036823">
    <property type="entry name" value="Ribosomal_uS7_dom_sf"/>
</dbReference>
<dbReference type="InterPro" id="IPR012340">
    <property type="entry name" value="NA-bd_OB-fold"/>
</dbReference>
<evidence type="ECO:0000256" key="6">
    <source>
        <dbReference type="ARBA" id="ARBA00023274"/>
    </source>
</evidence>
<keyword evidence="3 8" id="KW-0699">rRNA-binding</keyword>
<dbReference type="InterPro" id="IPR020606">
    <property type="entry name" value="Ribosomal_uS7_CS"/>
</dbReference>
<evidence type="ECO:0000259" key="9">
    <source>
        <dbReference type="Pfam" id="PF00177"/>
    </source>
</evidence>
<dbReference type="OrthoDB" id="361013at2759"/>
<dbReference type="GO" id="GO:0006412">
    <property type="term" value="P:translation"/>
    <property type="evidence" value="ECO:0007669"/>
    <property type="project" value="InterPro"/>
</dbReference>
<gene>
    <name evidence="10" type="ORF">TTRE_0000762501</name>
</gene>
<dbReference type="NCBIfam" id="TIGR01029">
    <property type="entry name" value="rpsG_bact"/>
    <property type="match status" value="1"/>
</dbReference>
<dbReference type="CDD" id="cd14869">
    <property type="entry name" value="uS7_Bacteria"/>
    <property type="match status" value="1"/>
</dbReference>
<evidence type="ECO:0000313" key="10">
    <source>
        <dbReference type="EMBL" id="CDW59293.1"/>
    </source>
</evidence>
<dbReference type="SUPFAM" id="SSF47973">
    <property type="entry name" value="Ribosomal protein S7"/>
    <property type="match status" value="1"/>
</dbReference>
<reference evidence="10" key="2">
    <citation type="submission" date="2014-03" db="EMBL/GenBank/DDBJ databases">
        <title>The whipworm genome and dual-species transcriptomics of an intimate host-pathogen interaction.</title>
        <authorList>
            <person name="Foth B.J."/>
            <person name="Tsai I.J."/>
            <person name="Reid A.J."/>
            <person name="Bancroft A.J."/>
            <person name="Nichol S."/>
            <person name="Tracey A."/>
            <person name="Holroyd N."/>
            <person name="Cotton J.A."/>
            <person name="Stanley E.J."/>
            <person name="Zarowiecki M."/>
            <person name="Liu J.Z."/>
            <person name="Huckvale T."/>
            <person name="Cooper P.J."/>
            <person name="Grencis R.K."/>
            <person name="Berriman M."/>
        </authorList>
    </citation>
    <scope>NUCLEOTIDE SEQUENCE [LARGE SCALE GENOMIC DNA]</scope>
</reference>
<dbReference type="Gene3D" id="2.40.50.140">
    <property type="entry name" value="Nucleic acid-binding proteins"/>
    <property type="match status" value="1"/>
</dbReference>
<dbReference type="CDD" id="cd03368">
    <property type="entry name" value="Ribosomal_S12"/>
    <property type="match status" value="1"/>
</dbReference>
<dbReference type="PANTHER" id="PTHR11652">
    <property type="entry name" value="30S RIBOSOMAL PROTEIN S12 FAMILY MEMBER"/>
    <property type="match status" value="1"/>
</dbReference>
<dbReference type="NCBIfam" id="TIGR00981">
    <property type="entry name" value="rpsL_bact"/>
    <property type="match status" value="1"/>
</dbReference>
<dbReference type="GO" id="GO:0003735">
    <property type="term" value="F:structural constituent of ribosome"/>
    <property type="evidence" value="ECO:0007669"/>
    <property type="project" value="InterPro"/>
</dbReference>
<accession>A0A077ZI90</accession>
<dbReference type="EMBL" id="HG806548">
    <property type="protein sequence ID" value="CDW59293.1"/>
    <property type="molecule type" value="Genomic_DNA"/>
</dbReference>
<dbReference type="Pfam" id="PF00164">
    <property type="entry name" value="Ribosom_S12_S23"/>
    <property type="match status" value="1"/>
</dbReference>
<evidence type="ECO:0000256" key="1">
    <source>
        <dbReference type="ARBA" id="ARBA00005657"/>
    </source>
</evidence>
<evidence type="ECO:0000256" key="2">
    <source>
        <dbReference type="ARBA" id="ARBA00007151"/>
    </source>
</evidence>
<dbReference type="InterPro" id="IPR005679">
    <property type="entry name" value="Ribosomal_uS12_bac"/>
</dbReference>
<dbReference type="InterPro" id="IPR023798">
    <property type="entry name" value="Ribosomal_uS7_dom"/>
</dbReference>
<dbReference type="HAMAP" id="MF_00480_B">
    <property type="entry name" value="Ribosomal_uS7_B"/>
    <property type="match status" value="1"/>
</dbReference>
<dbReference type="AlphaFoldDB" id="A0A077ZI90"/>
<dbReference type="PROSITE" id="PS00052">
    <property type="entry name" value="RIBOSOMAL_S7"/>
    <property type="match status" value="1"/>
</dbReference>
<dbReference type="SUPFAM" id="SSF50249">
    <property type="entry name" value="Nucleic acid-binding proteins"/>
    <property type="match status" value="1"/>
</dbReference>
<keyword evidence="11" id="KW-1185">Reference proteome</keyword>
<keyword evidence="5 7" id="KW-0689">Ribosomal protein</keyword>
<proteinExistence type="inferred from homology"/>
<organism evidence="10 11">
    <name type="scientific">Trichuris trichiura</name>
    <name type="common">Whipworm</name>
    <name type="synonym">Trichocephalus trichiurus</name>
    <dbReference type="NCBI Taxonomy" id="36087"/>
    <lineage>
        <taxon>Eukaryota</taxon>
        <taxon>Metazoa</taxon>
        <taxon>Ecdysozoa</taxon>
        <taxon>Nematoda</taxon>
        <taxon>Enoplea</taxon>
        <taxon>Dorylaimia</taxon>
        <taxon>Trichinellida</taxon>
        <taxon>Trichuridae</taxon>
        <taxon>Trichuris</taxon>
    </lineage>
</organism>
<dbReference type="Proteomes" id="UP000030665">
    <property type="component" value="Unassembled WGS sequence"/>
</dbReference>
<protein>
    <recommendedName>
        <fullName evidence="8">Ribosomal protein S7</fullName>
    </recommendedName>
</protein>
<evidence type="ECO:0000256" key="5">
    <source>
        <dbReference type="ARBA" id="ARBA00022980"/>
    </source>
</evidence>
<evidence type="ECO:0000256" key="8">
    <source>
        <dbReference type="RuleBase" id="RU003620"/>
    </source>
</evidence>
<dbReference type="GO" id="GO:0019843">
    <property type="term" value="F:rRNA binding"/>
    <property type="evidence" value="ECO:0007669"/>
    <property type="project" value="UniProtKB-KW"/>
</dbReference>